<proteinExistence type="predicted"/>
<gene>
    <name evidence="1" type="ORF">Bfra_011555</name>
</gene>
<protein>
    <submittedName>
        <fullName evidence="1">Uncharacterized protein</fullName>
    </submittedName>
</protein>
<dbReference type="AlphaFoldDB" id="A0A8H6EKP7"/>
<dbReference type="GeneID" id="59265574"/>
<dbReference type="RefSeq" id="XP_037194739.1">
    <property type="nucleotide sequence ID" value="XM_037341882.1"/>
</dbReference>
<keyword evidence="2" id="KW-1185">Reference proteome</keyword>
<accession>A0A8H6EKP7</accession>
<evidence type="ECO:0000313" key="1">
    <source>
        <dbReference type="EMBL" id="KAF5875793.1"/>
    </source>
</evidence>
<reference evidence="1 2" key="1">
    <citation type="journal article" date="2020" name="Phytopathology">
        <title>A high-quality genome resource of Botrytis fragariae, a new and rapidly spreading fungal pathogen causing strawberry gray mold in the U.S.A.</title>
        <authorList>
            <person name="Wu Y."/>
            <person name="Saski C.A."/>
            <person name="Schnabel G."/>
            <person name="Xiao S."/>
            <person name="Hu M."/>
        </authorList>
    </citation>
    <scope>NUCLEOTIDE SEQUENCE [LARGE SCALE GENOMIC DNA]</scope>
    <source>
        <strain evidence="1 2">BVB16</strain>
    </source>
</reference>
<organism evidence="1 2">
    <name type="scientific">Botrytis fragariae</name>
    <dbReference type="NCBI Taxonomy" id="1964551"/>
    <lineage>
        <taxon>Eukaryota</taxon>
        <taxon>Fungi</taxon>
        <taxon>Dikarya</taxon>
        <taxon>Ascomycota</taxon>
        <taxon>Pezizomycotina</taxon>
        <taxon>Leotiomycetes</taxon>
        <taxon>Helotiales</taxon>
        <taxon>Sclerotiniaceae</taxon>
        <taxon>Botrytis</taxon>
    </lineage>
</organism>
<evidence type="ECO:0000313" key="2">
    <source>
        <dbReference type="Proteomes" id="UP000531561"/>
    </source>
</evidence>
<name>A0A8H6EKP7_9HELO</name>
<dbReference type="EMBL" id="JABFCT010000005">
    <property type="protein sequence ID" value="KAF5875793.1"/>
    <property type="molecule type" value="Genomic_DNA"/>
</dbReference>
<sequence length="193" mass="22136">MTTRYRYAPAHGVTVEILFCQNFSAAIEHWNTSQPWNFFPIICDTFITLLLTYTNINPCLSGFSYAYPYLSRTNINQELLGADPKKEETSREPKAFAKMQNHGRLGELVLGFGNLGSQVDHKGNQPFSCSLKPHLKSTKLWGKLNFEIDDDVYPIRKHFHTTSKDKSEGNFRLSTRKKFNNNNLRVEEGVRNG</sequence>
<comment type="caution">
    <text evidence="1">The sequence shown here is derived from an EMBL/GenBank/DDBJ whole genome shotgun (WGS) entry which is preliminary data.</text>
</comment>
<dbReference type="OrthoDB" id="10454020at2759"/>
<dbReference type="Proteomes" id="UP000531561">
    <property type="component" value="Unassembled WGS sequence"/>
</dbReference>